<evidence type="ECO:0008006" key="5">
    <source>
        <dbReference type="Google" id="ProtNLM"/>
    </source>
</evidence>
<gene>
    <name evidence="3" type="ORF">ESP57_12695</name>
</gene>
<dbReference type="Proteomes" id="UP000292935">
    <property type="component" value="Unassembled WGS sequence"/>
</dbReference>
<keyword evidence="2" id="KW-1133">Transmembrane helix</keyword>
<keyword evidence="4" id="KW-1185">Reference proteome</keyword>
<keyword evidence="2" id="KW-0812">Transmembrane</keyword>
<comment type="caution">
    <text evidence="3">The sequence shown here is derived from an EMBL/GenBank/DDBJ whole genome shotgun (WGS) entry which is preliminary data.</text>
</comment>
<dbReference type="OrthoDB" id="5125407at2"/>
<keyword evidence="2" id="KW-0472">Membrane</keyword>
<organism evidence="3 4">
    <name type="scientific">Agromyces fucosus</name>
    <dbReference type="NCBI Taxonomy" id="41985"/>
    <lineage>
        <taxon>Bacteria</taxon>
        <taxon>Bacillati</taxon>
        <taxon>Actinomycetota</taxon>
        <taxon>Actinomycetes</taxon>
        <taxon>Micrococcales</taxon>
        <taxon>Microbacteriaceae</taxon>
        <taxon>Agromyces</taxon>
    </lineage>
</organism>
<dbReference type="EMBL" id="SDPO01000003">
    <property type="protein sequence ID" value="RXZ47420.1"/>
    <property type="molecule type" value="Genomic_DNA"/>
</dbReference>
<name>A0A4Q2JMR5_9MICO</name>
<feature type="region of interest" description="Disordered" evidence="1">
    <location>
        <begin position="1"/>
        <end position="32"/>
    </location>
</feature>
<reference evidence="3 4" key="1">
    <citation type="submission" date="2019-01" db="EMBL/GenBank/DDBJ databases">
        <authorList>
            <person name="Li J."/>
        </authorList>
    </citation>
    <scope>NUCLEOTIDE SEQUENCE [LARGE SCALE GENOMIC DNA]</scope>
    <source>
        <strain evidence="3 4">CCUG 35506</strain>
    </source>
</reference>
<sequence length="128" mass="13660">MRDNGGVTDPLNTPEPERTPNGVPGAEASVPLEHEVERDLVTVRRAPRYSRFMTLGALVGAVVALILTVSFPANDDFDMGQVFGFLLLACAAIGLALGALVALLIDRATARRAKSVTVEHETIHPVDE</sequence>
<feature type="transmembrane region" description="Helical" evidence="2">
    <location>
        <begin position="83"/>
        <end position="105"/>
    </location>
</feature>
<feature type="transmembrane region" description="Helical" evidence="2">
    <location>
        <begin position="52"/>
        <end position="71"/>
    </location>
</feature>
<evidence type="ECO:0000313" key="3">
    <source>
        <dbReference type="EMBL" id="RXZ47420.1"/>
    </source>
</evidence>
<evidence type="ECO:0000313" key="4">
    <source>
        <dbReference type="Proteomes" id="UP000292935"/>
    </source>
</evidence>
<protein>
    <recommendedName>
        <fullName evidence="5">Potassium transporter Trk</fullName>
    </recommendedName>
</protein>
<dbReference type="AlphaFoldDB" id="A0A4Q2JMR5"/>
<proteinExistence type="predicted"/>
<accession>A0A4Q2JMR5</accession>
<evidence type="ECO:0000256" key="1">
    <source>
        <dbReference type="SAM" id="MobiDB-lite"/>
    </source>
</evidence>
<evidence type="ECO:0000256" key="2">
    <source>
        <dbReference type="SAM" id="Phobius"/>
    </source>
</evidence>